<feature type="chain" id="PRO_5020895915" description="Pentapeptide repeat-containing protein" evidence="2">
    <location>
        <begin position="29"/>
        <end position="324"/>
    </location>
</feature>
<accession>A0A4Q4Z7R2</accession>
<dbReference type="OrthoDB" id="3472891at2"/>
<keyword evidence="2" id="KW-0732">Signal</keyword>
<dbReference type="AlphaFoldDB" id="A0A4Q4Z7R2"/>
<protein>
    <recommendedName>
        <fullName evidence="5">Pentapeptide repeat-containing protein</fullName>
    </recommendedName>
</protein>
<keyword evidence="4" id="KW-1185">Reference proteome</keyword>
<name>A0A4Q4Z7R2_9ACTN</name>
<sequence length="324" mass="33607">MKTAFRSPGTIVLSILLLLLIATGVAQAAATIGSAQIKDGSIKSVDVKNNNLTAADLKEASVGSSEVTNNSLKAGDLAPNSVGSSEITDGSITTNDLSAAARSDLTSIPGPNWGIIDRNVIGNGDAYLRSGPSNGPEAPPGGVGSLGLRTGSDQDATAFGNQVNFLNDQVLDLRAVSYSVFTTPENNAQGPNNMPSIAIEINPRLDSLSGDTYATMVYTPANPTVDQTPGAPLVWSSFNAVSDPERHWGLTSVPTGTQCANDGPRCTFVELLDFLDDGALDPVIYTVGISLGRYRPFSGAVDNLRINGTTYDFEANGVVSVSTP</sequence>
<evidence type="ECO:0000256" key="1">
    <source>
        <dbReference type="SAM" id="MobiDB-lite"/>
    </source>
</evidence>
<evidence type="ECO:0008006" key="5">
    <source>
        <dbReference type="Google" id="ProtNLM"/>
    </source>
</evidence>
<evidence type="ECO:0000256" key="2">
    <source>
        <dbReference type="SAM" id="SignalP"/>
    </source>
</evidence>
<dbReference type="Proteomes" id="UP000295198">
    <property type="component" value="Unassembled WGS sequence"/>
</dbReference>
<gene>
    <name evidence="3" type="ORF">EKO23_20090</name>
</gene>
<reference evidence="3 4" key="1">
    <citation type="submission" date="2019-01" db="EMBL/GenBank/DDBJ databases">
        <title>Nocardioides guangzhouensis sp. nov., an actinobacterium isolated from soil.</title>
        <authorList>
            <person name="Fu Y."/>
            <person name="Cai Y."/>
            <person name="Lin Z."/>
            <person name="Chen P."/>
        </authorList>
    </citation>
    <scope>NUCLEOTIDE SEQUENCE [LARGE SCALE GENOMIC DNA]</scope>
    <source>
        <strain evidence="3 4">130</strain>
    </source>
</reference>
<dbReference type="RefSeq" id="WP_134720037.1">
    <property type="nucleotide sequence ID" value="NZ_SDKM01000038.1"/>
</dbReference>
<feature type="signal peptide" evidence="2">
    <location>
        <begin position="1"/>
        <end position="28"/>
    </location>
</feature>
<evidence type="ECO:0000313" key="3">
    <source>
        <dbReference type="EMBL" id="RYP83034.1"/>
    </source>
</evidence>
<evidence type="ECO:0000313" key="4">
    <source>
        <dbReference type="Proteomes" id="UP000295198"/>
    </source>
</evidence>
<dbReference type="EMBL" id="SDKM01000038">
    <property type="protein sequence ID" value="RYP83034.1"/>
    <property type="molecule type" value="Genomic_DNA"/>
</dbReference>
<proteinExistence type="predicted"/>
<organism evidence="3 4">
    <name type="scientific">Nocardioides guangzhouensis</name>
    <dbReference type="NCBI Taxonomy" id="2497878"/>
    <lineage>
        <taxon>Bacteria</taxon>
        <taxon>Bacillati</taxon>
        <taxon>Actinomycetota</taxon>
        <taxon>Actinomycetes</taxon>
        <taxon>Propionibacteriales</taxon>
        <taxon>Nocardioidaceae</taxon>
        <taxon>Nocardioides</taxon>
    </lineage>
</organism>
<feature type="region of interest" description="Disordered" evidence="1">
    <location>
        <begin position="68"/>
        <end position="89"/>
    </location>
</feature>
<comment type="caution">
    <text evidence="3">The sequence shown here is derived from an EMBL/GenBank/DDBJ whole genome shotgun (WGS) entry which is preliminary data.</text>
</comment>